<dbReference type="EMBL" id="JAMQKB010000005">
    <property type="protein sequence ID" value="MDC3424279.1"/>
    <property type="molecule type" value="Genomic_DNA"/>
</dbReference>
<keyword evidence="3" id="KW-0234">DNA repair</keyword>
<protein>
    <submittedName>
        <fullName evidence="5">Rad52/Rad22 family DNA repair protein</fullName>
    </submittedName>
</protein>
<dbReference type="Pfam" id="PF04098">
    <property type="entry name" value="Rad52_Rad22"/>
    <property type="match status" value="1"/>
</dbReference>
<dbReference type="RefSeq" id="WP_272436084.1">
    <property type="nucleotide sequence ID" value="NZ_JAMQKB010000005.1"/>
</dbReference>
<accession>A0A9X3WVV0</accession>
<dbReference type="Proteomes" id="UP001145050">
    <property type="component" value="Unassembled WGS sequence"/>
</dbReference>
<feature type="compositionally biased region" description="Low complexity" evidence="4">
    <location>
        <begin position="181"/>
        <end position="197"/>
    </location>
</feature>
<dbReference type="AlphaFoldDB" id="A0A9X3WVV0"/>
<keyword evidence="6" id="KW-1185">Reference proteome</keyword>
<dbReference type="InterPro" id="IPR041247">
    <property type="entry name" value="Rad52_fam"/>
</dbReference>
<dbReference type="GO" id="GO:0006281">
    <property type="term" value="P:DNA repair"/>
    <property type="evidence" value="ECO:0007669"/>
    <property type="project" value="UniProtKB-KW"/>
</dbReference>
<proteinExistence type="inferred from homology"/>
<comment type="similarity">
    <text evidence="1">Belongs to the RAD52 family.</text>
</comment>
<evidence type="ECO:0000256" key="3">
    <source>
        <dbReference type="ARBA" id="ARBA00023204"/>
    </source>
</evidence>
<evidence type="ECO:0000256" key="1">
    <source>
        <dbReference type="ARBA" id="ARBA00006638"/>
    </source>
</evidence>
<comment type="caution">
    <text evidence="5">The sequence shown here is derived from an EMBL/GenBank/DDBJ whole genome shotgun (WGS) entry which is preliminary data.</text>
</comment>
<evidence type="ECO:0000313" key="6">
    <source>
        <dbReference type="Proteomes" id="UP001145050"/>
    </source>
</evidence>
<name>A0A9X3WVV0_9BACI</name>
<evidence type="ECO:0000256" key="4">
    <source>
        <dbReference type="SAM" id="MobiDB-lite"/>
    </source>
</evidence>
<sequence>MGEENCMNMEEIQRRLAEPFPPEDIEWRVTRGFQSNNKVYAWVVPYVESRAIMNRLDTVLGIANWEDEYQTLHNGVICGIRIWFSDSKSRIKWDGADLTNVEATKGGLSSALKRAAVQWGIGRYLYNLQEECVEIFQDTRKGNNFYQDKKKNIRGSWNDPKLPDWALPEGFKGKQGNTKRGNPNQSQQGQQQSNGQPDRNQLLTFINRFEYQVGLSDKPDYIVRIFNKANNSSIQNPADIKQKASMGQLSNYYNALKPVRDICAAAQKSQISIDEIVNYAQIVKTNMKVDNLMSLFFNLNGEEVKKIIQIARQEFLNRNNQHSA</sequence>
<organism evidence="5 6">
    <name type="scientific">Terrihalobacillus insolitus</name>
    <dbReference type="NCBI Taxonomy" id="2950438"/>
    <lineage>
        <taxon>Bacteria</taxon>
        <taxon>Bacillati</taxon>
        <taxon>Bacillota</taxon>
        <taxon>Bacilli</taxon>
        <taxon>Bacillales</taxon>
        <taxon>Bacillaceae</taxon>
        <taxon>Terrihalobacillus</taxon>
    </lineage>
</organism>
<reference evidence="5" key="1">
    <citation type="submission" date="2022-06" db="EMBL/GenBank/DDBJ databases">
        <title>Aquibacillus sp. a new bacterium isolated from soil saline samples.</title>
        <authorList>
            <person name="Galisteo C."/>
            <person name="De La Haba R."/>
            <person name="Sanchez-Porro C."/>
            <person name="Ventosa A."/>
        </authorList>
    </citation>
    <scope>NUCLEOTIDE SEQUENCE</scope>
    <source>
        <strain evidence="5">3ASR75-11</strain>
    </source>
</reference>
<evidence type="ECO:0000256" key="2">
    <source>
        <dbReference type="ARBA" id="ARBA00022763"/>
    </source>
</evidence>
<gene>
    <name evidence="5" type="ORF">NC797_07125</name>
</gene>
<keyword evidence="2" id="KW-0227">DNA damage</keyword>
<feature type="region of interest" description="Disordered" evidence="4">
    <location>
        <begin position="150"/>
        <end position="198"/>
    </location>
</feature>
<evidence type="ECO:0000313" key="5">
    <source>
        <dbReference type="EMBL" id="MDC3424279.1"/>
    </source>
</evidence>